<reference evidence="4" key="1">
    <citation type="submission" date="2017-06" db="EMBL/GenBank/DDBJ databases">
        <authorList>
            <person name="Varghese N."/>
            <person name="Submissions S."/>
        </authorList>
    </citation>
    <scope>NUCLEOTIDE SEQUENCE [LARGE SCALE GENOMIC DNA]</scope>
    <source>
        <strain evidence="4">SCA</strain>
    </source>
</reference>
<feature type="transmembrane region" description="Helical" evidence="1">
    <location>
        <begin position="77"/>
        <end position="95"/>
    </location>
</feature>
<dbReference type="RefSeq" id="WP_089285275.1">
    <property type="nucleotide sequence ID" value="NZ_FZOJ01000044.1"/>
</dbReference>
<dbReference type="OrthoDB" id="5870591at2"/>
<dbReference type="Pfam" id="PF07331">
    <property type="entry name" value="TctB"/>
    <property type="match status" value="1"/>
</dbReference>
<accession>A0A239K8Y2</accession>
<keyword evidence="1" id="KW-1133">Transmembrane helix</keyword>
<proteinExistence type="predicted"/>
<feature type="transmembrane region" description="Helical" evidence="1">
    <location>
        <begin position="101"/>
        <end position="117"/>
    </location>
</feature>
<dbReference type="AlphaFoldDB" id="A0A239K8Y2"/>
<name>A0A239K8Y2_9FIRM</name>
<dbReference type="Proteomes" id="UP000198304">
    <property type="component" value="Unassembled WGS sequence"/>
</dbReference>
<evidence type="ECO:0000259" key="2">
    <source>
        <dbReference type="Pfam" id="PF07331"/>
    </source>
</evidence>
<feature type="domain" description="DUF1468" evidence="2">
    <location>
        <begin position="8"/>
        <end position="149"/>
    </location>
</feature>
<keyword evidence="1" id="KW-0472">Membrane</keyword>
<evidence type="ECO:0000313" key="4">
    <source>
        <dbReference type="Proteomes" id="UP000198304"/>
    </source>
</evidence>
<keyword evidence="1" id="KW-0812">Transmembrane</keyword>
<organism evidence="3 4">
    <name type="scientific">Anaerovirgula multivorans</name>
    <dbReference type="NCBI Taxonomy" id="312168"/>
    <lineage>
        <taxon>Bacteria</taxon>
        <taxon>Bacillati</taxon>
        <taxon>Bacillota</taxon>
        <taxon>Clostridia</taxon>
        <taxon>Peptostreptococcales</taxon>
        <taxon>Natronincolaceae</taxon>
        <taxon>Anaerovirgula</taxon>
    </lineage>
</organism>
<feature type="transmembrane region" description="Helical" evidence="1">
    <location>
        <begin position="38"/>
        <end position="56"/>
    </location>
</feature>
<gene>
    <name evidence="3" type="ORF">SAMN05446037_104419</name>
</gene>
<dbReference type="EMBL" id="FZOJ01000044">
    <property type="protein sequence ID" value="SNT14198.1"/>
    <property type="molecule type" value="Genomic_DNA"/>
</dbReference>
<keyword evidence="4" id="KW-1185">Reference proteome</keyword>
<feature type="transmembrane region" description="Helical" evidence="1">
    <location>
        <begin position="124"/>
        <end position="148"/>
    </location>
</feature>
<sequence>MNYSALTGVVSIIVGLVYSIQAYTLPRAVIGKPMAPIIFPLGLGLFMILLGIVLVIQSIKKGEFARGKSTTEKGLSYTAKLIIFTCTTSIIYALLFERIGFVFSTTLFLGSLLYAINGKKEWKVNVSVAVIFSVFVYVLFSKLLGIILPPIPYLYI</sequence>
<dbReference type="InterPro" id="IPR009936">
    <property type="entry name" value="DUF1468"/>
</dbReference>
<protein>
    <submittedName>
        <fullName evidence="3">Putative tricarboxylic transport membrane protein</fullName>
    </submittedName>
</protein>
<evidence type="ECO:0000313" key="3">
    <source>
        <dbReference type="EMBL" id="SNT14198.1"/>
    </source>
</evidence>
<evidence type="ECO:0000256" key="1">
    <source>
        <dbReference type="SAM" id="Phobius"/>
    </source>
</evidence>